<gene>
    <name evidence="1" type="ORF">V1478_004192</name>
</gene>
<proteinExistence type="predicted"/>
<comment type="caution">
    <text evidence="1">The sequence shown here is derived from an EMBL/GenBank/DDBJ whole genome shotgun (WGS) entry which is preliminary data.</text>
</comment>
<name>A0ABD2BJY4_VESSQ</name>
<sequence length="194" mass="23609">MSAFSSRKRIQYKGLYTKKRINKFRLLKGKIIESIWRMTDRRNQMEEIESKKKGRKRGRYSQYLNRYTNLQLRILNRCLHLITTETNIWLTLTVTRSVLLCNRLFFEGEIDKKYPENRIRYIVFRRKGCFICDCCKENKIFQISDIFCDRNIKNGHLQNRIIFYNITISINYQNRMEIVTIRIHGVEMYLLSIK</sequence>
<dbReference type="EMBL" id="JAUDFV010000079">
    <property type="protein sequence ID" value="KAL2733087.1"/>
    <property type="molecule type" value="Genomic_DNA"/>
</dbReference>
<organism evidence="1 2">
    <name type="scientific">Vespula squamosa</name>
    <name type="common">Southern yellow jacket</name>
    <name type="synonym">Wasp</name>
    <dbReference type="NCBI Taxonomy" id="30214"/>
    <lineage>
        <taxon>Eukaryota</taxon>
        <taxon>Metazoa</taxon>
        <taxon>Ecdysozoa</taxon>
        <taxon>Arthropoda</taxon>
        <taxon>Hexapoda</taxon>
        <taxon>Insecta</taxon>
        <taxon>Pterygota</taxon>
        <taxon>Neoptera</taxon>
        <taxon>Endopterygota</taxon>
        <taxon>Hymenoptera</taxon>
        <taxon>Apocrita</taxon>
        <taxon>Aculeata</taxon>
        <taxon>Vespoidea</taxon>
        <taxon>Vespidae</taxon>
        <taxon>Vespinae</taxon>
        <taxon>Vespula</taxon>
    </lineage>
</organism>
<dbReference type="AlphaFoldDB" id="A0ABD2BJY4"/>
<evidence type="ECO:0000313" key="2">
    <source>
        <dbReference type="Proteomes" id="UP001607302"/>
    </source>
</evidence>
<protein>
    <submittedName>
        <fullName evidence="1">Uncharacterized protein</fullName>
    </submittedName>
</protein>
<evidence type="ECO:0000313" key="1">
    <source>
        <dbReference type="EMBL" id="KAL2733087.1"/>
    </source>
</evidence>
<dbReference type="Proteomes" id="UP001607302">
    <property type="component" value="Unassembled WGS sequence"/>
</dbReference>
<reference evidence="1 2" key="1">
    <citation type="journal article" date="2024" name="Ann. Entomol. Soc. Am.">
        <title>Genomic analyses of the southern and eastern yellowjacket wasps (Hymenoptera: Vespidae) reveal evolutionary signatures of social life.</title>
        <authorList>
            <person name="Catto M.A."/>
            <person name="Caine P.B."/>
            <person name="Orr S.E."/>
            <person name="Hunt B.G."/>
            <person name="Goodisman M.A.D."/>
        </authorList>
    </citation>
    <scope>NUCLEOTIDE SEQUENCE [LARGE SCALE GENOMIC DNA]</scope>
    <source>
        <strain evidence="1">233</strain>
        <tissue evidence="1">Head and thorax</tissue>
    </source>
</reference>
<keyword evidence="2" id="KW-1185">Reference proteome</keyword>
<accession>A0ABD2BJY4</accession>